<evidence type="ECO:0000313" key="3">
    <source>
        <dbReference type="EMBL" id="CAE7522032.1"/>
    </source>
</evidence>
<reference evidence="3" key="1">
    <citation type="submission" date="2021-02" db="EMBL/GenBank/DDBJ databases">
        <authorList>
            <person name="Dougan E. K."/>
            <person name="Rhodes N."/>
            <person name="Thang M."/>
            <person name="Chan C."/>
        </authorList>
    </citation>
    <scope>NUCLEOTIDE SEQUENCE</scope>
</reference>
<dbReference type="SUPFAM" id="SSF56317">
    <property type="entry name" value="Carbon-nitrogen hydrolase"/>
    <property type="match status" value="1"/>
</dbReference>
<protein>
    <recommendedName>
        <fullName evidence="2">CN hydrolase domain-containing protein</fullName>
    </recommendedName>
</protein>
<keyword evidence="1" id="KW-0378">Hydrolase</keyword>
<feature type="domain" description="CN hydrolase" evidence="2">
    <location>
        <begin position="1"/>
        <end position="209"/>
    </location>
</feature>
<dbReference type="PANTHER" id="PTHR43674">
    <property type="entry name" value="NITRILASE C965.09-RELATED"/>
    <property type="match status" value="1"/>
</dbReference>
<dbReference type="Proteomes" id="UP000649617">
    <property type="component" value="Unassembled WGS sequence"/>
</dbReference>
<dbReference type="InterPro" id="IPR050345">
    <property type="entry name" value="Aliph_Amidase/BUP"/>
</dbReference>
<dbReference type="PANTHER" id="PTHR43674:SF2">
    <property type="entry name" value="BETA-UREIDOPROPIONASE"/>
    <property type="match status" value="1"/>
</dbReference>
<dbReference type="InterPro" id="IPR003010">
    <property type="entry name" value="C-N_Hydrolase"/>
</dbReference>
<evidence type="ECO:0000259" key="2">
    <source>
        <dbReference type="PROSITE" id="PS50263"/>
    </source>
</evidence>
<evidence type="ECO:0000256" key="1">
    <source>
        <dbReference type="ARBA" id="ARBA00022801"/>
    </source>
</evidence>
<dbReference type="Pfam" id="PF00795">
    <property type="entry name" value="CN_hydrolase"/>
    <property type="match status" value="1"/>
</dbReference>
<gene>
    <name evidence="3" type="ORF">SPIL2461_LOCUS13671</name>
</gene>
<organism evidence="3 4">
    <name type="scientific">Symbiodinium pilosum</name>
    <name type="common">Dinoflagellate</name>
    <dbReference type="NCBI Taxonomy" id="2952"/>
    <lineage>
        <taxon>Eukaryota</taxon>
        <taxon>Sar</taxon>
        <taxon>Alveolata</taxon>
        <taxon>Dinophyceae</taxon>
        <taxon>Suessiales</taxon>
        <taxon>Symbiodiniaceae</taxon>
        <taxon>Symbiodinium</taxon>
    </lineage>
</organism>
<dbReference type="InterPro" id="IPR036526">
    <property type="entry name" value="C-N_Hydrolase_sf"/>
</dbReference>
<evidence type="ECO:0000313" key="4">
    <source>
        <dbReference type="Proteomes" id="UP000649617"/>
    </source>
</evidence>
<accession>A0A812TDH6</accession>
<comment type="caution">
    <text evidence="3">The sequence shown here is derived from an EMBL/GenBank/DDBJ whole genome shotgun (WGS) entry which is preliminary data.</text>
</comment>
<keyword evidence="4" id="KW-1185">Reference proteome</keyword>
<dbReference type="GO" id="GO:0050126">
    <property type="term" value="F:N-carbamoylputrescine amidase activity"/>
    <property type="evidence" value="ECO:0007669"/>
    <property type="project" value="TreeGrafter"/>
</dbReference>
<dbReference type="OrthoDB" id="10250282at2759"/>
<name>A0A812TDH6_SYMPI</name>
<dbReference type="GO" id="GO:0033388">
    <property type="term" value="P:putrescine biosynthetic process from arginine"/>
    <property type="evidence" value="ECO:0007669"/>
    <property type="project" value="TreeGrafter"/>
</dbReference>
<dbReference type="PROSITE" id="PS50263">
    <property type="entry name" value="CN_HYDROLASE"/>
    <property type="match status" value="1"/>
</dbReference>
<dbReference type="Gene3D" id="3.60.110.10">
    <property type="entry name" value="Carbon-nitrogen hydrolase"/>
    <property type="match status" value="1"/>
</dbReference>
<proteinExistence type="predicted"/>
<dbReference type="AlphaFoldDB" id="A0A812TDH6"/>
<sequence length="256" mass="28376">MLPGYDVFGKSGFDLDPKVVESGIQRCAREHGIALCVGYAESIREAEKQPGKTHWNTALLVDHQGAVVMRYRKHHCWGNEGNLGLQESSDSLKVASLKLRDGAQICVSILICYDVEYPEMVRILALQKAELILVPTALPYTEPNVSLKIIPATAMQNRLFVAYCNLPCLPRVCGEYFAGHSCVAGPDGNHWAGPMGWSDEGLLHCKVGWTKQLAYLTQETPYLCDRKPEFYASQGLCQPAVDKKLSSYEEFYGCGL</sequence>
<dbReference type="EMBL" id="CAJNIZ010030202">
    <property type="protein sequence ID" value="CAE7522032.1"/>
    <property type="molecule type" value="Genomic_DNA"/>
</dbReference>